<accession>A0A8J5F1K0</accession>
<comment type="caution">
    <text evidence="1">The sequence shown here is derived from an EMBL/GenBank/DDBJ whole genome shotgun (WGS) entry which is preliminary data.</text>
</comment>
<sequence>MLRYRSPEQWRCRSSLSPSHLLGHAFSTRQRCHPQMPQSVCPSVVLFWWIRKLGCCGLLFGPAATTFGSRSVTPTGILSRALGADAPPHCRCDAKRHCTEPTPSSLHRRGSSRALVPAATTVPCRRDSSSCGLATQPTPCCWFSLVGNSVVGCAVLVDPEIGVLWAALWSSSHYFWQ</sequence>
<organism evidence="1 2">
    <name type="scientific">Zingiber officinale</name>
    <name type="common">Ginger</name>
    <name type="synonym">Amomum zingiber</name>
    <dbReference type="NCBI Taxonomy" id="94328"/>
    <lineage>
        <taxon>Eukaryota</taxon>
        <taxon>Viridiplantae</taxon>
        <taxon>Streptophyta</taxon>
        <taxon>Embryophyta</taxon>
        <taxon>Tracheophyta</taxon>
        <taxon>Spermatophyta</taxon>
        <taxon>Magnoliopsida</taxon>
        <taxon>Liliopsida</taxon>
        <taxon>Zingiberales</taxon>
        <taxon>Zingiberaceae</taxon>
        <taxon>Zingiber</taxon>
    </lineage>
</organism>
<reference evidence="1 2" key="1">
    <citation type="submission" date="2020-08" db="EMBL/GenBank/DDBJ databases">
        <title>Plant Genome Project.</title>
        <authorList>
            <person name="Zhang R.-G."/>
        </authorList>
    </citation>
    <scope>NUCLEOTIDE SEQUENCE [LARGE SCALE GENOMIC DNA]</scope>
    <source>
        <tissue evidence="1">Rhizome</tissue>
    </source>
</reference>
<proteinExistence type="predicted"/>
<evidence type="ECO:0000313" key="2">
    <source>
        <dbReference type="Proteomes" id="UP000734854"/>
    </source>
</evidence>
<dbReference type="EMBL" id="JACMSC010000017">
    <property type="protein sequence ID" value="KAG6478800.1"/>
    <property type="molecule type" value="Genomic_DNA"/>
</dbReference>
<protein>
    <submittedName>
        <fullName evidence="1">Uncharacterized protein</fullName>
    </submittedName>
</protein>
<dbReference type="AlphaFoldDB" id="A0A8J5F1K0"/>
<keyword evidence="2" id="KW-1185">Reference proteome</keyword>
<gene>
    <name evidence="1" type="ORF">ZIOFF_062244</name>
</gene>
<dbReference type="Proteomes" id="UP000734854">
    <property type="component" value="Unassembled WGS sequence"/>
</dbReference>
<name>A0A8J5F1K0_ZINOF</name>
<evidence type="ECO:0000313" key="1">
    <source>
        <dbReference type="EMBL" id="KAG6478800.1"/>
    </source>
</evidence>